<name>A0A101LVM6_PICGL</name>
<evidence type="ECO:0000313" key="1">
    <source>
        <dbReference type="EMBL" id="KUM45988.1"/>
    </source>
</evidence>
<keyword evidence="1" id="KW-0496">Mitochondrion</keyword>
<dbReference type="AlphaFoldDB" id="A0A101LVM6"/>
<reference evidence="1" key="1">
    <citation type="journal article" date="2015" name="Genome Biol. Evol.">
        <title>Organellar Genomes of White Spruce (Picea glauca): Assembly and Annotation.</title>
        <authorList>
            <person name="Jackman S.D."/>
            <person name="Warren R.L."/>
            <person name="Gibb E.A."/>
            <person name="Vandervalk B.P."/>
            <person name="Mohamadi H."/>
            <person name="Chu J."/>
            <person name="Raymond A."/>
            <person name="Pleasance S."/>
            <person name="Coope R."/>
            <person name="Wildung M.R."/>
            <person name="Ritland C.E."/>
            <person name="Bousquet J."/>
            <person name="Jones S.J."/>
            <person name="Bohlmann J."/>
            <person name="Birol I."/>
        </authorList>
    </citation>
    <scope>NUCLEOTIDE SEQUENCE [LARGE SCALE GENOMIC DNA]</scope>
    <source>
        <tissue evidence="1">Flushing bud</tissue>
    </source>
</reference>
<sequence length="126" mass="14005">MYEDTNYFLCPISFSLYPFTRTGGTISIYFSTNSFLSVTFLRSAPFDGTISSCNNSSPILSLSSFGQSQYKPSLWLDNNPYPYPSVSRTNYVLRVLPLATNKYGAIKSRPVPIDTCFVGLSLSSYA</sequence>
<protein>
    <submittedName>
        <fullName evidence="1">Uncharacterized protein</fullName>
    </submittedName>
</protein>
<proteinExistence type="predicted"/>
<accession>A0A101LVM6</accession>
<gene>
    <name evidence="1" type="ORF">ABT39_MTgene2091</name>
</gene>
<organism evidence="1">
    <name type="scientific">Picea glauca</name>
    <name type="common">White spruce</name>
    <name type="synonym">Pinus glauca</name>
    <dbReference type="NCBI Taxonomy" id="3330"/>
    <lineage>
        <taxon>Eukaryota</taxon>
        <taxon>Viridiplantae</taxon>
        <taxon>Streptophyta</taxon>
        <taxon>Embryophyta</taxon>
        <taxon>Tracheophyta</taxon>
        <taxon>Spermatophyta</taxon>
        <taxon>Pinopsida</taxon>
        <taxon>Pinidae</taxon>
        <taxon>Conifers I</taxon>
        <taxon>Pinales</taxon>
        <taxon>Pinaceae</taxon>
        <taxon>Picea</taxon>
    </lineage>
</organism>
<dbReference type="EMBL" id="LKAM01000014">
    <property type="protein sequence ID" value="KUM45988.1"/>
    <property type="molecule type" value="Genomic_DNA"/>
</dbReference>
<geneLocation type="mitochondrion" evidence="1"/>
<comment type="caution">
    <text evidence="1">The sequence shown here is derived from an EMBL/GenBank/DDBJ whole genome shotgun (WGS) entry which is preliminary data.</text>
</comment>